<feature type="domain" description="Prolamin-like" evidence="3">
    <location>
        <begin position="41"/>
        <end position="107"/>
    </location>
</feature>
<evidence type="ECO:0000313" key="5">
    <source>
        <dbReference type="Proteomes" id="UP000006882"/>
    </source>
</evidence>
<dbReference type="AlphaFoldDB" id="A0A251NTE5"/>
<evidence type="ECO:0000313" key="4">
    <source>
        <dbReference type="EMBL" id="ONI01980.1"/>
    </source>
</evidence>
<protein>
    <recommendedName>
        <fullName evidence="3">Prolamin-like domain-containing protein</fullName>
    </recommendedName>
</protein>
<keyword evidence="2" id="KW-0812">Transmembrane</keyword>
<evidence type="ECO:0000256" key="1">
    <source>
        <dbReference type="ARBA" id="ARBA00022729"/>
    </source>
</evidence>
<feature type="transmembrane region" description="Helical" evidence="2">
    <location>
        <begin position="12"/>
        <end position="32"/>
    </location>
</feature>
<dbReference type="Pfam" id="PF05617">
    <property type="entry name" value="Prolamin_like"/>
    <property type="match status" value="1"/>
</dbReference>
<accession>A0A251NTE5</accession>
<proteinExistence type="predicted"/>
<dbReference type="Proteomes" id="UP000006882">
    <property type="component" value="Chromosome G6"/>
</dbReference>
<dbReference type="PANTHER" id="PTHR31951:SF22">
    <property type="entry name" value="ECA1 GAMETOGENESIS RELATED FAMILY"/>
    <property type="match status" value="1"/>
</dbReference>
<gene>
    <name evidence="4" type="ORF">PRUPE_6G170500</name>
</gene>
<keyword evidence="2" id="KW-1133">Transmembrane helix</keyword>
<organism evidence="4 5">
    <name type="scientific">Prunus persica</name>
    <name type="common">Peach</name>
    <name type="synonym">Amygdalus persica</name>
    <dbReference type="NCBI Taxonomy" id="3760"/>
    <lineage>
        <taxon>Eukaryota</taxon>
        <taxon>Viridiplantae</taxon>
        <taxon>Streptophyta</taxon>
        <taxon>Embryophyta</taxon>
        <taxon>Tracheophyta</taxon>
        <taxon>Spermatophyta</taxon>
        <taxon>Magnoliopsida</taxon>
        <taxon>eudicotyledons</taxon>
        <taxon>Gunneridae</taxon>
        <taxon>Pentapetalae</taxon>
        <taxon>rosids</taxon>
        <taxon>fabids</taxon>
        <taxon>Rosales</taxon>
        <taxon>Rosaceae</taxon>
        <taxon>Amygdaloideae</taxon>
        <taxon>Amygdaleae</taxon>
        <taxon>Prunus</taxon>
    </lineage>
</organism>
<name>A0A251NTE5_PRUPE</name>
<keyword evidence="2" id="KW-0472">Membrane</keyword>
<dbReference type="EMBL" id="CM007656">
    <property type="protein sequence ID" value="ONI01980.1"/>
    <property type="molecule type" value="Genomic_DNA"/>
</dbReference>
<sequence>MASFTGYQASAIRIFVIATMMILSGLATLAPAPSNLKFLEECKSRLHNGCGKEIVVTIIKKWSISDGCCAKLVLMGKSCHIALVNKALSGPLAKLNKTVALTKSAEIWTQYIKRFSQYLSPATSPSLEE</sequence>
<evidence type="ECO:0000256" key="2">
    <source>
        <dbReference type="SAM" id="Phobius"/>
    </source>
</evidence>
<dbReference type="PANTHER" id="PTHR31951">
    <property type="entry name" value="BIFUNCTIONAL INHIBITOR/LIPID-TRANSFER PROTEIN/SEED STORAGE 2S ALBUMIN SUPERFAMILY PROTEIN-RELATED"/>
    <property type="match status" value="1"/>
</dbReference>
<keyword evidence="1" id="KW-0732">Signal</keyword>
<dbReference type="Gramene" id="ONI01980">
    <property type="protein sequence ID" value="ONI01980"/>
    <property type="gene ID" value="PRUPE_6G170500"/>
</dbReference>
<evidence type="ECO:0000259" key="3">
    <source>
        <dbReference type="Pfam" id="PF05617"/>
    </source>
</evidence>
<keyword evidence="5" id="KW-1185">Reference proteome</keyword>
<dbReference type="InterPro" id="IPR008502">
    <property type="entry name" value="Prolamin-like"/>
</dbReference>
<reference evidence="4 5" key="1">
    <citation type="journal article" date="2013" name="Nat. Genet.">
        <title>The high-quality draft genome of peach (Prunus persica) identifies unique patterns of genetic diversity, domestication and genome evolution.</title>
        <authorList>
            <consortium name="International Peach Genome Initiative"/>
            <person name="Verde I."/>
            <person name="Abbott A.G."/>
            <person name="Scalabrin S."/>
            <person name="Jung S."/>
            <person name="Shu S."/>
            <person name="Marroni F."/>
            <person name="Zhebentyayeva T."/>
            <person name="Dettori M.T."/>
            <person name="Grimwood J."/>
            <person name="Cattonaro F."/>
            <person name="Zuccolo A."/>
            <person name="Rossini L."/>
            <person name="Jenkins J."/>
            <person name="Vendramin E."/>
            <person name="Meisel L.A."/>
            <person name="Decroocq V."/>
            <person name="Sosinski B."/>
            <person name="Prochnik S."/>
            <person name="Mitros T."/>
            <person name="Policriti A."/>
            <person name="Cipriani G."/>
            <person name="Dondini L."/>
            <person name="Ficklin S."/>
            <person name="Goodstein D.M."/>
            <person name="Xuan P."/>
            <person name="Del Fabbro C."/>
            <person name="Aramini V."/>
            <person name="Copetti D."/>
            <person name="Gonzalez S."/>
            <person name="Horner D.S."/>
            <person name="Falchi R."/>
            <person name="Lucas S."/>
            <person name="Mica E."/>
            <person name="Maldonado J."/>
            <person name="Lazzari B."/>
            <person name="Bielenberg D."/>
            <person name="Pirona R."/>
            <person name="Miculan M."/>
            <person name="Barakat A."/>
            <person name="Testolin R."/>
            <person name="Stella A."/>
            <person name="Tartarini S."/>
            <person name="Tonutti P."/>
            <person name="Arus P."/>
            <person name="Orellana A."/>
            <person name="Wells C."/>
            <person name="Main D."/>
            <person name="Vizzotto G."/>
            <person name="Silva H."/>
            <person name="Salamini F."/>
            <person name="Schmutz J."/>
            <person name="Morgante M."/>
            <person name="Rokhsar D.S."/>
        </authorList>
    </citation>
    <scope>NUCLEOTIDE SEQUENCE [LARGE SCALE GENOMIC DNA]</scope>
    <source>
        <strain evidence="5">cv. Nemared</strain>
    </source>
</reference>